<dbReference type="EMBL" id="JAHCMY010000011">
    <property type="protein sequence ID" value="MBS9525394.1"/>
    <property type="molecule type" value="Genomic_DNA"/>
</dbReference>
<dbReference type="SUPFAM" id="SSF52540">
    <property type="entry name" value="P-loop containing nucleoside triphosphate hydrolases"/>
    <property type="match status" value="1"/>
</dbReference>
<reference evidence="1 2" key="1">
    <citation type="submission" date="2021-05" db="EMBL/GenBank/DDBJ databases">
        <authorList>
            <person name="Zhang Z.D."/>
            <person name="Osman G."/>
        </authorList>
    </citation>
    <scope>NUCLEOTIDE SEQUENCE [LARGE SCALE GENOMIC DNA]</scope>
    <source>
        <strain evidence="1 2">KCTC 32217</strain>
    </source>
</reference>
<evidence type="ECO:0000313" key="1">
    <source>
        <dbReference type="EMBL" id="MBS9525394.1"/>
    </source>
</evidence>
<keyword evidence="2" id="KW-1185">Reference proteome</keyword>
<dbReference type="InterPro" id="IPR027417">
    <property type="entry name" value="P-loop_NTPase"/>
</dbReference>
<protein>
    <submittedName>
        <fullName evidence="1">Uncharacterized protein</fullName>
    </submittedName>
</protein>
<evidence type="ECO:0000313" key="2">
    <source>
        <dbReference type="Proteomes" id="UP001319104"/>
    </source>
</evidence>
<dbReference type="Proteomes" id="UP001319104">
    <property type="component" value="Unassembled WGS sequence"/>
</dbReference>
<dbReference type="Gene3D" id="3.40.50.300">
    <property type="entry name" value="P-loop containing nucleotide triphosphate hydrolases"/>
    <property type="match status" value="1"/>
</dbReference>
<accession>A0AAP2G1Z4</accession>
<organism evidence="1 2">
    <name type="scientific">Litoribacter ruber</name>
    <dbReference type="NCBI Taxonomy" id="702568"/>
    <lineage>
        <taxon>Bacteria</taxon>
        <taxon>Pseudomonadati</taxon>
        <taxon>Bacteroidota</taxon>
        <taxon>Cytophagia</taxon>
        <taxon>Cytophagales</taxon>
        <taxon>Cyclobacteriaceae</taxon>
        <taxon>Litoribacter</taxon>
    </lineage>
</organism>
<dbReference type="RefSeq" id="WP_213946251.1">
    <property type="nucleotide sequence ID" value="NZ_JAHCMY010000011.1"/>
</dbReference>
<gene>
    <name evidence="1" type="ORF">KI659_15345</name>
</gene>
<sequence>MARIKFITGPVGSGKTVFIEKNFSSSPGNFVFDLAKISQQLFGHFQALEEMDGIVQIYNHASEEGLLTLLDGKTLVVEYCTNKGYDDDFAALVKYAQKTGICVEVIHIELDEMLAGERIAQADPQRYFSSAKLREETLEVLEGVIDSFEANQNFELILELGGENGSTVFYRSGEEGEERYFYLTPEIKTFDFEPDFEVDKLSEVNYLKTFPTFEKALNTLISEVGLFQLVPLKVNKEYKKAFQQAVKRNMDKPPLPEWKAILN</sequence>
<comment type="caution">
    <text evidence="1">The sequence shown here is derived from an EMBL/GenBank/DDBJ whole genome shotgun (WGS) entry which is preliminary data.</text>
</comment>
<proteinExistence type="predicted"/>
<dbReference type="AlphaFoldDB" id="A0AAP2G1Z4"/>
<name>A0AAP2G1Z4_9BACT</name>